<proteinExistence type="predicted"/>
<sequence>MHCTVAIYCKNDSLSSQGELFIRFCPLLFLFFFLKEHG</sequence>
<accession>A0A0E9U6H9</accession>
<reference evidence="1" key="1">
    <citation type="submission" date="2014-11" db="EMBL/GenBank/DDBJ databases">
        <authorList>
            <person name="Amaro Gonzalez C."/>
        </authorList>
    </citation>
    <scope>NUCLEOTIDE SEQUENCE</scope>
</reference>
<name>A0A0E9U6H9_ANGAN</name>
<protein>
    <submittedName>
        <fullName evidence="1">Uncharacterized protein</fullName>
    </submittedName>
</protein>
<dbReference type="AlphaFoldDB" id="A0A0E9U6H9"/>
<dbReference type="EMBL" id="GBXM01047136">
    <property type="protein sequence ID" value="JAH61441.1"/>
    <property type="molecule type" value="Transcribed_RNA"/>
</dbReference>
<organism evidence="1">
    <name type="scientific">Anguilla anguilla</name>
    <name type="common">European freshwater eel</name>
    <name type="synonym">Muraena anguilla</name>
    <dbReference type="NCBI Taxonomy" id="7936"/>
    <lineage>
        <taxon>Eukaryota</taxon>
        <taxon>Metazoa</taxon>
        <taxon>Chordata</taxon>
        <taxon>Craniata</taxon>
        <taxon>Vertebrata</taxon>
        <taxon>Euteleostomi</taxon>
        <taxon>Actinopterygii</taxon>
        <taxon>Neopterygii</taxon>
        <taxon>Teleostei</taxon>
        <taxon>Anguilliformes</taxon>
        <taxon>Anguillidae</taxon>
        <taxon>Anguilla</taxon>
    </lineage>
</organism>
<reference evidence="1" key="2">
    <citation type="journal article" date="2015" name="Fish Shellfish Immunol.">
        <title>Early steps in the European eel (Anguilla anguilla)-Vibrio vulnificus interaction in the gills: Role of the RtxA13 toxin.</title>
        <authorList>
            <person name="Callol A."/>
            <person name="Pajuelo D."/>
            <person name="Ebbesson L."/>
            <person name="Teles M."/>
            <person name="MacKenzie S."/>
            <person name="Amaro C."/>
        </authorList>
    </citation>
    <scope>NUCLEOTIDE SEQUENCE</scope>
</reference>
<evidence type="ECO:0000313" key="1">
    <source>
        <dbReference type="EMBL" id="JAH61441.1"/>
    </source>
</evidence>